<evidence type="ECO:0000313" key="2">
    <source>
        <dbReference type="Proteomes" id="UP001164250"/>
    </source>
</evidence>
<name>A0ACC0ZVW8_9ROSI</name>
<comment type="caution">
    <text evidence="1">The sequence shown here is derived from an EMBL/GenBank/DDBJ whole genome shotgun (WGS) entry which is preliminary data.</text>
</comment>
<gene>
    <name evidence="1" type="ORF">Patl1_24039</name>
</gene>
<reference evidence="2" key="1">
    <citation type="journal article" date="2023" name="G3 (Bethesda)">
        <title>Genome assembly and association tests identify interacting loci associated with vigor, precocity, and sex in interspecific pistachio rootstocks.</title>
        <authorList>
            <person name="Palmer W."/>
            <person name="Jacygrad E."/>
            <person name="Sagayaradj S."/>
            <person name="Cavanaugh K."/>
            <person name="Han R."/>
            <person name="Bertier L."/>
            <person name="Beede B."/>
            <person name="Kafkas S."/>
            <person name="Golino D."/>
            <person name="Preece J."/>
            <person name="Michelmore R."/>
        </authorList>
    </citation>
    <scope>NUCLEOTIDE SEQUENCE [LARGE SCALE GENOMIC DNA]</scope>
</reference>
<dbReference type="EMBL" id="CM047909">
    <property type="protein sequence ID" value="KAJ0079340.1"/>
    <property type="molecule type" value="Genomic_DNA"/>
</dbReference>
<proteinExistence type="predicted"/>
<evidence type="ECO:0000313" key="1">
    <source>
        <dbReference type="EMBL" id="KAJ0079340.1"/>
    </source>
</evidence>
<sequence>MDPHLFKAAVEGNVEPFREEPQNLEQVGSSELLVTEVFSYSSGRLGSSSSSLHKSFGFSSYSIKSMDPHLFKAAVEGNVEPFKDNPQNLEQVVTQLRDTILHVNIKSQNEAMASTIFVDQILTICPSLLLQVNANGDTPLHVAAKCGNSAMVEVLFQHSRAQPGASQIGGLNPVWEMLKITNKEENAALHEAVQYGSLEVVKVLTREGDPEFSYSANSYGETPLYLAAARGSPARVVAILGSCRAAAHGGPRGKTALHAAVKSRDFETMKEILEKKKCLTKETNQKGWTPLHYAAHYDLPFNAQVLLEIDESAAFIPDKDRKMTPLHVASSRGCLKVIGKILFHSPQCYELVDARGWNFRHFAMVSLQETDVDVLLQNPLVRSLMHQKDAKGNAPLHVLAASKRNNSFEHNSINLKHKSNLQVINRKNISVEHILSYGFPELEQEIQALTQGVCNGRRKPLVERVFEPEKARGPQLVVAALIATVTFTAAFTMPGGYHGEKGQNEGTAILSGKSAFQAFIITDTIAMILSISAVVIHFVMSIKLHQNAGSLVLIAFNLTIYSMVAMMLAFITGTFVVLAPSSGLGIAICCICLSFSFYMSYTIVQLTNDEANKQGALPSDFKRWLSKLKRTIIEQTRCRCSQFALL</sequence>
<dbReference type="Proteomes" id="UP001164250">
    <property type="component" value="Chromosome 13"/>
</dbReference>
<keyword evidence="2" id="KW-1185">Reference proteome</keyword>
<organism evidence="1 2">
    <name type="scientific">Pistacia atlantica</name>
    <dbReference type="NCBI Taxonomy" id="434234"/>
    <lineage>
        <taxon>Eukaryota</taxon>
        <taxon>Viridiplantae</taxon>
        <taxon>Streptophyta</taxon>
        <taxon>Embryophyta</taxon>
        <taxon>Tracheophyta</taxon>
        <taxon>Spermatophyta</taxon>
        <taxon>Magnoliopsida</taxon>
        <taxon>eudicotyledons</taxon>
        <taxon>Gunneridae</taxon>
        <taxon>Pentapetalae</taxon>
        <taxon>rosids</taxon>
        <taxon>malvids</taxon>
        <taxon>Sapindales</taxon>
        <taxon>Anacardiaceae</taxon>
        <taxon>Pistacia</taxon>
    </lineage>
</organism>
<protein>
    <submittedName>
        <fullName evidence="1">Uncharacterized protein</fullName>
    </submittedName>
</protein>
<accession>A0ACC0ZVW8</accession>